<dbReference type="Proteomes" id="UP000186817">
    <property type="component" value="Unassembled WGS sequence"/>
</dbReference>
<feature type="non-terminal residue" evidence="1">
    <location>
        <position position="1"/>
    </location>
</feature>
<organism evidence="1 2">
    <name type="scientific">Symbiodinium microadriaticum</name>
    <name type="common">Dinoflagellate</name>
    <name type="synonym">Zooxanthella microadriatica</name>
    <dbReference type="NCBI Taxonomy" id="2951"/>
    <lineage>
        <taxon>Eukaryota</taxon>
        <taxon>Sar</taxon>
        <taxon>Alveolata</taxon>
        <taxon>Dinophyceae</taxon>
        <taxon>Suessiales</taxon>
        <taxon>Symbiodiniaceae</taxon>
        <taxon>Symbiodinium</taxon>
    </lineage>
</organism>
<name>A0A1Q9BQL7_SYMMI</name>
<proteinExistence type="predicted"/>
<evidence type="ECO:0000313" key="2">
    <source>
        <dbReference type="Proteomes" id="UP000186817"/>
    </source>
</evidence>
<protein>
    <submittedName>
        <fullName evidence="1">Uncharacterized protein</fullName>
    </submittedName>
</protein>
<keyword evidence="2" id="KW-1185">Reference proteome</keyword>
<feature type="non-terminal residue" evidence="1">
    <location>
        <position position="83"/>
    </location>
</feature>
<evidence type="ECO:0000313" key="1">
    <source>
        <dbReference type="EMBL" id="OLP72988.1"/>
    </source>
</evidence>
<comment type="caution">
    <text evidence="1">The sequence shown here is derived from an EMBL/GenBank/DDBJ whole genome shotgun (WGS) entry which is preliminary data.</text>
</comment>
<gene>
    <name evidence="1" type="ORF">AK812_SmicGene47964</name>
</gene>
<dbReference type="AlphaFoldDB" id="A0A1Q9BQL7"/>
<sequence length="83" mass="9181">LEELGQSCGGDIPSWRWRRPERPAAVEAELGSRTTSSWGDPGPWFRGRAWSECSGSRCRSGSACTRSGHVPQSISAACWKEWE</sequence>
<accession>A0A1Q9BQL7</accession>
<dbReference type="EMBL" id="LSRX01006758">
    <property type="protein sequence ID" value="OLP72988.1"/>
    <property type="molecule type" value="Genomic_DNA"/>
</dbReference>
<reference evidence="1 2" key="1">
    <citation type="submission" date="2016-02" db="EMBL/GenBank/DDBJ databases">
        <title>Genome analysis of coral dinoflagellate symbionts highlights evolutionary adaptations to a symbiotic lifestyle.</title>
        <authorList>
            <person name="Aranda M."/>
            <person name="Li Y."/>
            <person name="Liew Y.J."/>
            <person name="Baumgarten S."/>
            <person name="Simakov O."/>
            <person name="Wilson M."/>
            <person name="Piel J."/>
            <person name="Ashoor H."/>
            <person name="Bougouffa S."/>
            <person name="Bajic V.B."/>
            <person name="Ryu T."/>
            <person name="Ravasi T."/>
            <person name="Bayer T."/>
            <person name="Micklem G."/>
            <person name="Kim H."/>
            <person name="Bhak J."/>
            <person name="Lajeunesse T.C."/>
            <person name="Voolstra C.R."/>
        </authorList>
    </citation>
    <scope>NUCLEOTIDE SEQUENCE [LARGE SCALE GENOMIC DNA]</scope>
    <source>
        <strain evidence="1 2">CCMP2467</strain>
    </source>
</reference>